<dbReference type="Gene3D" id="1.20.1250.20">
    <property type="entry name" value="MFS general substrate transporter like domains"/>
    <property type="match status" value="1"/>
</dbReference>
<evidence type="ECO:0000256" key="4">
    <source>
        <dbReference type="ARBA" id="ARBA00022692"/>
    </source>
</evidence>
<feature type="transmembrane region" description="Helical" evidence="7">
    <location>
        <begin position="363"/>
        <end position="380"/>
    </location>
</feature>
<evidence type="ECO:0000313" key="10">
    <source>
        <dbReference type="Proteomes" id="UP001300012"/>
    </source>
</evidence>
<keyword evidence="6 7" id="KW-0472">Membrane</keyword>
<protein>
    <submittedName>
        <fullName evidence="9">MFS transporter</fullName>
    </submittedName>
</protein>
<dbReference type="InterPro" id="IPR011701">
    <property type="entry name" value="MFS"/>
</dbReference>
<feature type="domain" description="Major facilitator superfamily (MFS) profile" evidence="8">
    <location>
        <begin position="5"/>
        <end position="383"/>
    </location>
</feature>
<evidence type="ECO:0000256" key="7">
    <source>
        <dbReference type="SAM" id="Phobius"/>
    </source>
</evidence>
<proteinExistence type="inferred from homology"/>
<sequence>MMTLLLIIIYLSFIGLGLPDSLLGSAWPAMQSDLAVPVSYAGIVSMIIAGGTIVSSFYSEPVIRKWGTGRVTAVSVLMTAVALLGFGIAPSFIWLCVLAIPLGLGAGSVDAALNNFVALNYKAKHMNWLHSFWGIGATAGPAIMSMYLISDSSWNMGYLTIGFIQISLVVILILTLPLWRKADAAMKAGEEVSAASALIKRSDLLKIKGMKPALIAFFAYCALEATTGLWGSSFLVIHRGISAETAAQWISFFYLGITLGRLASGFMSTKFDNVTMIRLGLGGIAVGVLLFVLPLGDFVYPIGLWLIGLGCAPIYPSMLHQTPHNFGKELSQSIMGVQMASAYVGTILMPPLFGLIVQHVNIAWFPYFLLAILLLLIYMSEKTNRAVAGRQAG</sequence>
<dbReference type="Proteomes" id="UP001300012">
    <property type="component" value="Unassembled WGS sequence"/>
</dbReference>
<feature type="transmembrane region" description="Helical" evidence="7">
    <location>
        <begin position="302"/>
        <end position="319"/>
    </location>
</feature>
<dbReference type="EMBL" id="JANQBD010000021">
    <property type="protein sequence ID" value="MCR8634722.1"/>
    <property type="molecule type" value="Genomic_DNA"/>
</dbReference>
<evidence type="ECO:0000256" key="2">
    <source>
        <dbReference type="ARBA" id="ARBA00008335"/>
    </source>
</evidence>
<keyword evidence="5 7" id="KW-1133">Transmembrane helix</keyword>
<dbReference type="InterPro" id="IPR051788">
    <property type="entry name" value="MFS_Transporter"/>
</dbReference>
<reference evidence="9 10" key="1">
    <citation type="submission" date="2022-08" db="EMBL/GenBank/DDBJ databases">
        <title>Paenibacillus endoradicis sp. nov., Paenibacillus radicibacter sp. nov and Paenibacillus pararadicis sp. nov., three cold-adapted plant growth-promoting bacteria isolated from root of Larix gmelinii in Great Khingan.</title>
        <authorList>
            <person name="Xue H."/>
        </authorList>
    </citation>
    <scope>NUCLEOTIDE SEQUENCE [LARGE SCALE GENOMIC DNA]</scope>
    <source>
        <strain evidence="9 10">N5-1-1-5</strain>
    </source>
</reference>
<keyword evidence="4 7" id="KW-0812">Transmembrane</keyword>
<dbReference type="SUPFAM" id="SSF103473">
    <property type="entry name" value="MFS general substrate transporter"/>
    <property type="match status" value="1"/>
</dbReference>
<evidence type="ECO:0000256" key="3">
    <source>
        <dbReference type="ARBA" id="ARBA00022448"/>
    </source>
</evidence>
<evidence type="ECO:0000259" key="8">
    <source>
        <dbReference type="PROSITE" id="PS50850"/>
    </source>
</evidence>
<feature type="transmembrane region" description="Helical" evidence="7">
    <location>
        <begin position="40"/>
        <end position="59"/>
    </location>
</feature>
<evidence type="ECO:0000256" key="1">
    <source>
        <dbReference type="ARBA" id="ARBA00004651"/>
    </source>
</evidence>
<dbReference type="PANTHER" id="PTHR23514:SF3">
    <property type="entry name" value="BYPASS OF STOP CODON PROTEIN 6"/>
    <property type="match status" value="1"/>
</dbReference>
<keyword evidence="3" id="KW-0813">Transport</keyword>
<comment type="subcellular location">
    <subcellularLocation>
        <location evidence="1">Cell membrane</location>
        <topology evidence="1">Multi-pass membrane protein</topology>
    </subcellularLocation>
</comment>
<comment type="caution">
    <text evidence="9">The sequence shown here is derived from an EMBL/GenBank/DDBJ whole genome shotgun (WGS) entry which is preliminary data.</text>
</comment>
<evidence type="ECO:0000256" key="5">
    <source>
        <dbReference type="ARBA" id="ARBA00022989"/>
    </source>
</evidence>
<evidence type="ECO:0000256" key="6">
    <source>
        <dbReference type="ARBA" id="ARBA00023136"/>
    </source>
</evidence>
<feature type="transmembrane region" description="Helical" evidence="7">
    <location>
        <begin position="131"/>
        <end position="150"/>
    </location>
</feature>
<name>A0ABT1YNW0_9BACL</name>
<accession>A0ABT1YNW0</accession>
<feature type="transmembrane region" description="Helical" evidence="7">
    <location>
        <begin position="156"/>
        <end position="179"/>
    </location>
</feature>
<dbReference type="PROSITE" id="PS50850">
    <property type="entry name" value="MFS"/>
    <property type="match status" value="1"/>
</dbReference>
<feature type="transmembrane region" description="Helical" evidence="7">
    <location>
        <begin position="279"/>
        <end position="296"/>
    </location>
</feature>
<dbReference type="Pfam" id="PF07690">
    <property type="entry name" value="MFS_1"/>
    <property type="match status" value="1"/>
</dbReference>
<feature type="transmembrane region" description="Helical" evidence="7">
    <location>
        <begin position="71"/>
        <end position="93"/>
    </location>
</feature>
<dbReference type="PANTHER" id="PTHR23514">
    <property type="entry name" value="BYPASS OF STOP CODON PROTEIN 6"/>
    <property type="match status" value="1"/>
</dbReference>
<feature type="transmembrane region" description="Helical" evidence="7">
    <location>
        <begin position="340"/>
        <end position="357"/>
    </location>
</feature>
<organism evidence="9 10">
    <name type="scientific">Paenibacillus radicis</name>
    <name type="common">ex Xue et al. 2023</name>
    <dbReference type="NCBI Taxonomy" id="2972489"/>
    <lineage>
        <taxon>Bacteria</taxon>
        <taxon>Bacillati</taxon>
        <taxon>Bacillota</taxon>
        <taxon>Bacilli</taxon>
        <taxon>Bacillales</taxon>
        <taxon>Paenibacillaceae</taxon>
        <taxon>Paenibacillus</taxon>
    </lineage>
</organism>
<feature type="transmembrane region" description="Helical" evidence="7">
    <location>
        <begin position="249"/>
        <end position="267"/>
    </location>
</feature>
<dbReference type="RefSeq" id="WP_258216273.1">
    <property type="nucleotide sequence ID" value="NZ_JANQBD010000021.1"/>
</dbReference>
<evidence type="ECO:0000313" key="9">
    <source>
        <dbReference type="EMBL" id="MCR8634722.1"/>
    </source>
</evidence>
<comment type="similarity">
    <text evidence="2">Belongs to the major facilitator superfamily.</text>
</comment>
<gene>
    <name evidence="9" type="ORF">NV381_26335</name>
</gene>
<dbReference type="InterPro" id="IPR036259">
    <property type="entry name" value="MFS_trans_sf"/>
</dbReference>
<dbReference type="InterPro" id="IPR020846">
    <property type="entry name" value="MFS_dom"/>
</dbReference>
<feature type="transmembrane region" description="Helical" evidence="7">
    <location>
        <begin position="214"/>
        <end position="237"/>
    </location>
</feature>
<keyword evidence="10" id="KW-1185">Reference proteome</keyword>